<reference evidence="2" key="1">
    <citation type="journal article" date="2023" name="Mol. Phylogenet. Evol.">
        <title>Genome-scale phylogeny and comparative genomics of the fungal order Sordariales.</title>
        <authorList>
            <person name="Hensen N."/>
            <person name="Bonometti L."/>
            <person name="Westerberg I."/>
            <person name="Brannstrom I.O."/>
            <person name="Guillou S."/>
            <person name="Cros-Aarteil S."/>
            <person name="Calhoun S."/>
            <person name="Haridas S."/>
            <person name="Kuo A."/>
            <person name="Mondo S."/>
            <person name="Pangilinan J."/>
            <person name="Riley R."/>
            <person name="LaButti K."/>
            <person name="Andreopoulos B."/>
            <person name="Lipzen A."/>
            <person name="Chen C."/>
            <person name="Yan M."/>
            <person name="Daum C."/>
            <person name="Ng V."/>
            <person name="Clum A."/>
            <person name="Steindorff A."/>
            <person name="Ohm R.A."/>
            <person name="Martin F."/>
            <person name="Silar P."/>
            <person name="Natvig D.O."/>
            <person name="Lalanne C."/>
            <person name="Gautier V."/>
            <person name="Ament-Velasquez S.L."/>
            <person name="Kruys A."/>
            <person name="Hutchinson M.I."/>
            <person name="Powell A.J."/>
            <person name="Barry K."/>
            <person name="Miller A.N."/>
            <person name="Grigoriev I.V."/>
            <person name="Debuchy R."/>
            <person name="Gladieux P."/>
            <person name="Hiltunen Thoren M."/>
            <person name="Johannesson H."/>
        </authorList>
    </citation>
    <scope>NUCLEOTIDE SEQUENCE</scope>
    <source>
        <strain evidence="2">CBS 123565</strain>
    </source>
</reference>
<evidence type="ECO:0000256" key="1">
    <source>
        <dbReference type="SAM" id="MobiDB-lite"/>
    </source>
</evidence>
<name>A0AAN6UIY4_9PEZI</name>
<evidence type="ECO:0000313" key="2">
    <source>
        <dbReference type="EMBL" id="KAK4133496.1"/>
    </source>
</evidence>
<dbReference type="EMBL" id="MU853412">
    <property type="protein sequence ID" value="KAK4133496.1"/>
    <property type="molecule type" value="Genomic_DNA"/>
</dbReference>
<feature type="compositionally biased region" description="Basic and acidic residues" evidence="1">
    <location>
        <begin position="306"/>
        <end position="319"/>
    </location>
</feature>
<sequence length="768" mass="83182">MNTRDKPRRIPSTTATTDCDSGDSEGIDYVYDGHRNVEKRTANARSSRRKKPSAAKPRSTIKCMCGGVRVDVTVFAGAAHTPPSCALDCDERGSYQAEMRKRTADKTVPRAQTPYIEEYPDEPPRPVILLKEHRVPRRVSTSDARRARNSDDRSWSSGSRGRSPTGKGLPSRVRRRGSRRFSKETAEHSGQPKRRATHHGDKLGDFDAEHSQSDSGEPSPSPARRVRLHRGPGPELPSSATRSSAWSDKQQPRYSSSWPLETGSHLPRRHSARQEIDYDSDDESEVAAHPFDNGASFSEHRRRRQHGDPSRREREREQQRPPAPERAIPRPRPRSRNIDSGANMGAMDQGSRSAATSLCEVWRGRPSDWESPYASGSEGFDDSESDADGPVRLLRIDDLPPRGSSPSLLPPPRGERRDFGFQALTRAPPPSFGPPRHMRDPSAGPAMLCSSPYQSEVWTGPDGCVLLEGPPVLTMEPEMMAEEGGGGEGGEEGDGDSWLRLTRGRTYPGAGRPPRSRGVSPVFSARLTREFLSPAPTRAVRFDFCAWGCDRASRSALSLGLFNTGAGTGTGSAYGAGNTAGSATSYSTIRPSAAAPAATYSRASYGTAASPPPALLPYASTPAPRPSYTSPATRAAGPPPTPTSYRGVDHARPRSPLRNPYTAYRAPAANPPYTSTSTSTYTGTAASSAASSLAPSDSASNTSATRAYAMRRNVGDRDWVVLGQDDKPLVSSFTRPGDTQRTMTVHSPRVRLSREDGTGNLVIETAKE</sequence>
<feature type="compositionally biased region" description="Low complexity" evidence="1">
    <location>
        <begin position="666"/>
        <end position="682"/>
    </location>
</feature>
<organism evidence="2 3">
    <name type="scientific">Trichocladium antarcticum</name>
    <dbReference type="NCBI Taxonomy" id="1450529"/>
    <lineage>
        <taxon>Eukaryota</taxon>
        <taxon>Fungi</taxon>
        <taxon>Dikarya</taxon>
        <taxon>Ascomycota</taxon>
        <taxon>Pezizomycotina</taxon>
        <taxon>Sordariomycetes</taxon>
        <taxon>Sordariomycetidae</taxon>
        <taxon>Sordariales</taxon>
        <taxon>Chaetomiaceae</taxon>
        <taxon>Trichocladium</taxon>
    </lineage>
</organism>
<dbReference type="Proteomes" id="UP001304895">
    <property type="component" value="Unassembled WGS sequence"/>
</dbReference>
<feature type="region of interest" description="Disordered" evidence="1">
    <location>
        <begin position="98"/>
        <end position="417"/>
    </location>
</feature>
<keyword evidence="3" id="KW-1185">Reference proteome</keyword>
<dbReference type="AlphaFoldDB" id="A0AAN6UIY4"/>
<feature type="compositionally biased region" description="Basic and acidic residues" evidence="1">
    <location>
        <begin position="98"/>
        <end position="108"/>
    </location>
</feature>
<feature type="compositionally biased region" description="Basic and acidic residues" evidence="1">
    <location>
        <begin position="31"/>
        <end position="41"/>
    </location>
</feature>
<feature type="compositionally biased region" description="Basic and acidic residues" evidence="1">
    <location>
        <begin position="198"/>
        <end position="212"/>
    </location>
</feature>
<accession>A0AAN6UIY4</accession>
<feature type="region of interest" description="Disordered" evidence="1">
    <location>
        <begin position="1"/>
        <end position="58"/>
    </location>
</feature>
<protein>
    <submittedName>
        <fullName evidence="2">Uncharacterized protein</fullName>
    </submittedName>
</protein>
<evidence type="ECO:0000313" key="3">
    <source>
        <dbReference type="Proteomes" id="UP001304895"/>
    </source>
</evidence>
<feature type="compositionally biased region" description="Basic and acidic residues" evidence="1">
    <location>
        <begin position="143"/>
        <end position="154"/>
    </location>
</feature>
<reference evidence="2" key="2">
    <citation type="submission" date="2023-05" db="EMBL/GenBank/DDBJ databases">
        <authorList>
            <consortium name="Lawrence Berkeley National Laboratory"/>
            <person name="Steindorff A."/>
            <person name="Hensen N."/>
            <person name="Bonometti L."/>
            <person name="Westerberg I."/>
            <person name="Brannstrom I.O."/>
            <person name="Guillou S."/>
            <person name="Cros-Aarteil S."/>
            <person name="Calhoun S."/>
            <person name="Haridas S."/>
            <person name="Kuo A."/>
            <person name="Mondo S."/>
            <person name="Pangilinan J."/>
            <person name="Riley R."/>
            <person name="Labutti K."/>
            <person name="Andreopoulos B."/>
            <person name="Lipzen A."/>
            <person name="Chen C."/>
            <person name="Yanf M."/>
            <person name="Daum C."/>
            <person name="Ng V."/>
            <person name="Clum A."/>
            <person name="Ohm R."/>
            <person name="Martin F."/>
            <person name="Silar P."/>
            <person name="Natvig D."/>
            <person name="Lalanne C."/>
            <person name="Gautier V."/>
            <person name="Ament-Velasquez S.L."/>
            <person name="Kruys A."/>
            <person name="Hutchinson M.I."/>
            <person name="Powell A.J."/>
            <person name="Barry K."/>
            <person name="Miller A.N."/>
            <person name="Grigoriev I.V."/>
            <person name="Debuchy R."/>
            <person name="Gladieux P."/>
            <person name="Thoren M.H."/>
            <person name="Johannesson H."/>
        </authorList>
    </citation>
    <scope>NUCLEOTIDE SEQUENCE</scope>
    <source>
        <strain evidence="2">CBS 123565</strain>
    </source>
</reference>
<feature type="compositionally biased region" description="Polar residues" evidence="1">
    <location>
        <begin position="238"/>
        <end position="259"/>
    </location>
</feature>
<feature type="region of interest" description="Disordered" evidence="1">
    <location>
        <begin position="616"/>
        <end position="682"/>
    </location>
</feature>
<gene>
    <name evidence="2" type="ORF">BT67DRAFT_478843</name>
</gene>
<comment type="caution">
    <text evidence="2">The sequence shown here is derived from an EMBL/GenBank/DDBJ whole genome shotgun (WGS) entry which is preliminary data.</text>
</comment>
<proteinExistence type="predicted"/>